<accession>A0A0C3QUC3</accession>
<keyword evidence="2" id="KW-0472">Membrane</keyword>
<feature type="chain" id="PRO_5002177705" description="MARVEL domain-containing protein" evidence="3">
    <location>
        <begin position="23"/>
        <end position="307"/>
    </location>
</feature>
<protein>
    <recommendedName>
        <fullName evidence="6">MARVEL domain-containing protein</fullName>
    </recommendedName>
</protein>
<evidence type="ECO:0008006" key="6">
    <source>
        <dbReference type="Google" id="ProtNLM"/>
    </source>
</evidence>
<keyword evidence="5" id="KW-1185">Reference proteome</keyword>
<dbReference type="AlphaFoldDB" id="A0A0C3QUC3"/>
<reference evidence="5" key="2">
    <citation type="submission" date="2015-01" db="EMBL/GenBank/DDBJ databases">
        <title>Evolutionary Origins and Diversification of the Mycorrhizal Mutualists.</title>
        <authorList>
            <consortium name="DOE Joint Genome Institute"/>
            <consortium name="Mycorrhizal Genomics Consortium"/>
            <person name="Kohler A."/>
            <person name="Kuo A."/>
            <person name="Nagy L.G."/>
            <person name="Floudas D."/>
            <person name="Copeland A."/>
            <person name="Barry K.W."/>
            <person name="Cichocki N."/>
            <person name="Veneault-Fourrey C."/>
            <person name="LaButti K."/>
            <person name="Lindquist E.A."/>
            <person name="Lipzen A."/>
            <person name="Lundell T."/>
            <person name="Morin E."/>
            <person name="Murat C."/>
            <person name="Riley R."/>
            <person name="Ohm R."/>
            <person name="Sun H."/>
            <person name="Tunlid A."/>
            <person name="Henrissat B."/>
            <person name="Grigoriev I.V."/>
            <person name="Hibbett D.S."/>
            <person name="Martin F."/>
        </authorList>
    </citation>
    <scope>NUCLEOTIDE SEQUENCE [LARGE SCALE GENOMIC DNA]</scope>
    <source>
        <strain evidence="5">MUT 4182</strain>
    </source>
</reference>
<feature type="compositionally biased region" description="Low complexity" evidence="1">
    <location>
        <begin position="192"/>
        <end position="211"/>
    </location>
</feature>
<evidence type="ECO:0000256" key="2">
    <source>
        <dbReference type="SAM" id="Phobius"/>
    </source>
</evidence>
<evidence type="ECO:0000313" key="5">
    <source>
        <dbReference type="Proteomes" id="UP000054248"/>
    </source>
</evidence>
<dbReference type="EMBL" id="KN822951">
    <property type="protein sequence ID" value="KIO32966.1"/>
    <property type="molecule type" value="Genomic_DNA"/>
</dbReference>
<evidence type="ECO:0000256" key="1">
    <source>
        <dbReference type="SAM" id="MobiDB-lite"/>
    </source>
</evidence>
<feature type="transmembrane region" description="Helical" evidence="2">
    <location>
        <begin position="42"/>
        <end position="65"/>
    </location>
</feature>
<organism evidence="4 5">
    <name type="scientific">Tulasnella calospora MUT 4182</name>
    <dbReference type="NCBI Taxonomy" id="1051891"/>
    <lineage>
        <taxon>Eukaryota</taxon>
        <taxon>Fungi</taxon>
        <taxon>Dikarya</taxon>
        <taxon>Basidiomycota</taxon>
        <taxon>Agaricomycotina</taxon>
        <taxon>Agaricomycetes</taxon>
        <taxon>Cantharellales</taxon>
        <taxon>Tulasnellaceae</taxon>
        <taxon>Tulasnella</taxon>
    </lineage>
</organism>
<keyword evidence="3" id="KW-0732">Signal</keyword>
<feature type="region of interest" description="Disordered" evidence="1">
    <location>
        <begin position="179"/>
        <end position="307"/>
    </location>
</feature>
<dbReference type="OrthoDB" id="3254071at2759"/>
<feature type="compositionally biased region" description="Basic and acidic residues" evidence="1">
    <location>
        <begin position="242"/>
        <end position="251"/>
    </location>
</feature>
<evidence type="ECO:0000313" key="4">
    <source>
        <dbReference type="EMBL" id="KIO32966.1"/>
    </source>
</evidence>
<feature type="transmembrane region" description="Helical" evidence="2">
    <location>
        <begin position="86"/>
        <end position="103"/>
    </location>
</feature>
<feature type="signal peptide" evidence="3">
    <location>
        <begin position="1"/>
        <end position="22"/>
    </location>
</feature>
<sequence>MRHIIYPILLAVLLTFPAVVLGITAHFQSYAVRYEHKFQVPFSYIIGISCLTVLGAMTHLASLILELEASASGFGFRKTVREAENPITILLVPFWLGVVGVIGTKQGMERIGGCISNPPDGYDFADIETNSQLCTEWAISLGFAVTTTVAVVAWWFMVPVGMSQDAFVSRIWQRRQQQANRAKGIVPPPAIAPAGAAQAQNPPATTQPLAAGPVSVQQPPLTIPPNVSAPQTSTDIEALAGRGDDNSRHASSDPMTMPASPPPSAQPSWIQPSTAIGPLNEQVPGTAVDSNVPASPAAPPQATTHTS</sequence>
<feature type="transmembrane region" description="Helical" evidence="2">
    <location>
        <begin position="137"/>
        <end position="157"/>
    </location>
</feature>
<name>A0A0C3QUC3_9AGAM</name>
<keyword evidence="2" id="KW-0812">Transmembrane</keyword>
<proteinExistence type="predicted"/>
<keyword evidence="2" id="KW-1133">Transmembrane helix</keyword>
<dbReference type="Proteomes" id="UP000054248">
    <property type="component" value="Unassembled WGS sequence"/>
</dbReference>
<gene>
    <name evidence="4" type="ORF">M407DRAFT_91086</name>
</gene>
<evidence type="ECO:0000256" key="3">
    <source>
        <dbReference type="SAM" id="SignalP"/>
    </source>
</evidence>
<dbReference type="HOGENOM" id="CLU_906706_0_0_1"/>
<reference evidence="4 5" key="1">
    <citation type="submission" date="2014-04" db="EMBL/GenBank/DDBJ databases">
        <authorList>
            <consortium name="DOE Joint Genome Institute"/>
            <person name="Kuo A."/>
            <person name="Girlanda M."/>
            <person name="Perotto S."/>
            <person name="Kohler A."/>
            <person name="Nagy L.G."/>
            <person name="Floudas D."/>
            <person name="Copeland A."/>
            <person name="Barry K.W."/>
            <person name="Cichocki N."/>
            <person name="Veneault-Fourrey C."/>
            <person name="LaButti K."/>
            <person name="Lindquist E.A."/>
            <person name="Lipzen A."/>
            <person name="Lundell T."/>
            <person name="Morin E."/>
            <person name="Murat C."/>
            <person name="Sun H."/>
            <person name="Tunlid A."/>
            <person name="Henrissat B."/>
            <person name="Grigoriev I.V."/>
            <person name="Hibbett D.S."/>
            <person name="Martin F."/>
            <person name="Nordberg H.P."/>
            <person name="Cantor M.N."/>
            <person name="Hua S.X."/>
        </authorList>
    </citation>
    <scope>NUCLEOTIDE SEQUENCE [LARGE SCALE GENOMIC DNA]</scope>
    <source>
        <strain evidence="4 5">MUT 4182</strain>
    </source>
</reference>